<sequence>MPTEISYHIADFKVDEEIKILELGNAYYGSNLSERARHGFDNKATMLKHAAQYGPIELTLPETRSFRHARYRWDDDNNWELPQYLKEIPTPSNPKQIHLVDDCFTHTIMDCIQETHDAFLEQGKDSHLVFDGAIDTFYLCDRNKRIFNKLLDLNGLKHIQPETWFYQLDSATPFIPPAHISYFIIKPMQESLGKGVMLVANADLPALLKALKTGTKYVKDVGDIDYYEQSKNKDILIQQFCPGKVIHHNGKPYRPTARAVFAVVRDGDQTRVDILDIFWKLPQKSVQSECATPGESVSYSGNSTEVVSQISLEKSDYQAVEGALKEKLMALSTAIYHDDIKSYLFKLNETKQLDEIRYYLDNYGHVRVRRLDQELVTLMRSVDDNKAKRFLVEQAKSFALPWHLEFKNLFLKKWIQDNLAQLGLVLLNDLREFFEKNKASLDGSTRKDKEEIIQESTFFIEQIDALLTRKEISSLKESPTQTFFKEGSNGKAEEIPTGNLSYS</sequence>
<protein>
    <submittedName>
        <fullName evidence="2">Uncharacterized protein</fullName>
    </submittedName>
</protein>
<dbReference type="Proteomes" id="UP000054908">
    <property type="component" value="Unassembled WGS sequence"/>
</dbReference>
<reference evidence="2 3" key="1">
    <citation type="submission" date="2015-11" db="EMBL/GenBank/DDBJ databases">
        <title>Genomic analysis of 38 Legionella species identifies large and diverse effector repertoires.</title>
        <authorList>
            <person name="Burstein D."/>
            <person name="Amaro F."/>
            <person name="Zusman T."/>
            <person name="Lifshitz Z."/>
            <person name="Cohen O."/>
            <person name="Gilbert J.A."/>
            <person name="Pupko T."/>
            <person name="Shuman H.A."/>
            <person name="Segal G."/>
        </authorList>
    </citation>
    <scope>NUCLEOTIDE SEQUENCE [LARGE SCALE GENOMIC DNA]</scope>
    <source>
        <strain evidence="2 3">PX-1-G2-E2</strain>
    </source>
</reference>
<evidence type="ECO:0000256" key="1">
    <source>
        <dbReference type="SAM" id="MobiDB-lite"/>
    </source>
</evidence>
<evidence type="ECO:0000313" key="3">
    <source>
        <dbReference type="Proteomes" id="UP000054908"/>
    </source>
</evidence>
<dbReference type="RefSeq" id="WP_058452244.1">
    <property type="nucleotide sequence ID" value="NZ_CAAAIB010000004.1"/>
</dbReference>
<accession>A0A0W0W240</accession>
<keyword evidence="3" id="KW-1185">Reference proteome</keyword>
<feature type="region of interest" description="Disordered" evidence="1">
    <location>
        <begin position="481"/>
        <end position="503"/>
    </location>
</feature>
<gene>
    <name evidence="2" type="ORF">Lmac_1469</name>
</gene>
<dbReference type="AlphaFoldDB" id="A0A0W0W240"/>
<name>A0A0W0W240_9GAMM</name>
<dbReference type="OrthoDB" id="9900990at2"/>
<organism evidence="2 3">
    <name type="scientific">Legionella maceachernii</name>
    <dbReference type="NCBI Taxonomy" id="466"/>
    <lineage>
        <taxon>Bacteria</taxon>
        <taxon>Pseudomonadati</taxon>
        <taxon>Pseudomonadota</taxon>
        <taxon>Gammaproteobacteria</taxon>
        <taxon>Legionellales</taxon>
        <taxon>Legionellaceae</taxon>
        <taxon>Legionella</taxon>
    </lineage>
</organism>
<dbReference type="PATRIC" id="fig|466.6.peg.1549"/>
<proteinExistence type="predicted"/>
<evidence type="ECO:0000313" key="2">
    <source>
        <dbReference type="EMBL" id="KTD26301.1"/>
    </source>
</evidence>
<comment type="caution">
    <text evidence="2">The sequence shown here is derived from an EMBL/GenBank/DDBJ whole genome shotgun (WGS) entry which is preliminary data.</text>
</comment>
<dbReference type="EMBL" id="LNYL01000036">
    <property type="protein sequence ID" value="KTD26301.1"/>
    <property type="molecule type" value="Genomic_DNA"/>
</dbReference>